<dbReference type="EMBL" id="SWFM01000001">
    <property type="protein sequence ID" value="TKD71985.1"/>
    <property type="molecule type" value="Genomic_DNA"/>
</dbReference>
<dbReference type="Pfam" id="PF14344">
    <property type="entry name" value="DUF4397"/>
    <property type="match status" value="1"/>
</dbReference>
<feature type="signal peptide" evidence="1">
    <location>
        <begin position="1"/>
        <end position="23"/>
    </location>
</feature>
<protein>
    <submittedName>
        <fullName evidence="3">DUF4397 domain-containing protein</fullName>
    </submittedName>
</protein>
<keyword evidence="1" id="KW-0732">Signal</keyword>
<dbReference type="InterPro" id="IPR025510">
    <property type="entry name" value="DUF4397"/>
</dbReference>
<organism evidence="3 4">
    <name type="scientific">Guptibacillus hwajinpoensis</name>
    <dbReference type="NCBI Taxonomy" id="208199"/>
    <lineage>
        <taxon>Bacteria</taxon>
        <taxon>Bacillati</taxon>
        <taxon>Bacillota</taxon>
        <taxon>Bacilli</taxon>
        <taxon>Bacillales</taxon>
        <taxon>Guptibacillaceae</taxon>
        <taxon>Guptibacillus</taxon>
    </lineage>
</organism>
<dbReference type="AlphaFoldDB" id="A0A4U1MMU8"/>
<gene>
    <name evidence="3" type="ORF">FBF83_04075</name>
</gene>
<feature type="chain" id="PRO_5020553162" evidence="1">
    <location>
        <begin position="24"/>
        <end position="222"/>
    </location>
</feature>
<accession>A0A4U1MMU8</accession>
<name>A0A4U1MMU8_9BACL</name>
<reference evidence="3 4" key="1">
    <citation type="submission" date="2019-04" db="EMBL/GenBank/DDBJ databases">
        <title>Genome sequence of Bacillus hwajinpoensis strain Y2.</title>
        <authorList>
            <person name="Fair J.L."/>
            <person name="Maclea K.S."/>
        </authorList>
    </citation>
    <scope>NUCLEOTIDE SEQUENCE [LARGE SCALE GENOMIC DNA]</scope>
    <source>
        <strain evidence="3 4">Y2</strain>
    </source>
</reference>
<dbReference type="RefSeq" id="WP_136945836.1">
    <property type="nucleotide sequence ID" value="NZ_SWFM01000001.1"/>
</dbReference>
<evidence type="ECO:0000259" key="2">
    <source>
        <dbReference type="Pfam" id="PF14344"/>
    </source>
</evidence>
<comment type="caution">
    <text evidence="3">The sequence shown here is derived from an EMBL/GenBank/DDBJ whole genome shotgun (WGS) entry which is preliminary data.</text>
</comment>
<proteinExistence type="predicted"/>
<sequence length="222" mass="23063">MKWILSALMIAVLFVTASPQSLAAENNNVANVRVIHASPDAPSVDVYVDGKPAFKGASYKDVTNYAALAPGEKTVQIFASSANGKGKPVLEQKLTVAAGKDYSVAAIGKLDNLSVLALEDQKGSGDKAGVRAIHASPDAPPVDIAVKDGDVLIKNLAFGQNSDYQTVSPDSYNLEVRATGSDTSVLDLPNVPVEAGVNYTAIAIGFLDGDPALNVILLKDGK</sequence>
<evidence type="ECO:0000256" key="1">
    <source>
        <dbReference type="SAM" id="SignalP"/>
    </source>
</evidence>
<evidence type="ECO:0000313" key="4">
    <source>
        <dbReference type="Proteomes" id="UP000310541"/>
    </source>
</evidence>
<evidence type="ECO:0000313" key="3">
    <source>
        <dbReference type="EMBL" id="TKD71985.1"/>
    </source>
</evidence>
<dbReference type="OrthoDB" id="9783299at2"/>
<dbReference type="Proteomes" id="UP000310541">
    <property type="component" value="Unassembled WGS sequence"/>
</dbReference>
<feature type="domain" description="DUF4397" evidence="2">
    <location>
        <begin position="30"/>
        <end position="145"/>
    </location>
</feature>